<protein>
    <submittedName>
        <fullName evidence="2">Uncharacterized protein</fullName>
    </submittedName>
</protein>
<proteinExistence type="predicted"/>
<reference evidence="2" key="1">
    <citation type="submission" date="2020-11" db="EMBL/GenBank/DDBJ databases">
        <authorList>
            <consortium name="DOE Joint Genome Institute"/>
            <person name="Ahrendt S."/>
            <person name="Riley R."/>
            <person name="Andreopoulos W."/>
            <person name="Labutti K."/>
            <person name="Pangilinan J."/>
            <person name="Ruiz-Duenas F.J."/>
            <person name="Barrasa J.M."/>
            <person name="Sanchez-Garcia M."/>
            <person name="Camarero S."/>
            <person name="Miyauchi S."/>
            <person name="Serrano A."/>
            <person name="Linde D."/>
            <person name="Babiker R."/>
            <person name="Drula E."/>
            <person name="Ayuso-Fernandez I."/>
            <person name="Pacheco R."/>
            <person name="Padilla G."/>
            <person name="Ferreira P."/>
            <person name="Barriuso J."/>
            <person name="Kellner H."/>
            <person name="Castanera R."/>
            <person name="Alfaro M."/>
            <person name="Ramirez L."/>
            <person name="Pisabarro A.G."/>
            <person name="Kuo A."/>
            <person name="Tritt A."/>
            <person name="Lipzen A."/>
            <person name="He G."/>
            <person name="Yan M."/>
            <person name="Ng V."/>
            <person name="Cullen D."/>
            <person name="Martin F."/>
            <person name="Rosso M.-N."/>
            <person name="Henrissat B."/>
            <person name="Hibbett D."/>
            <person name="Martinez A.T."/>
            <person name="Grigoriev I.V."/>
        </authorList>
    </citation>
    <scope>NUCLEOTIDE SEQUENCE</scope>
    <source>
        <strain evidence="2">CBS 247.69</strain>
    </source>
</reference>
<comment type="caution">
    <text evidence="2">The sequence shown here is derived from an EMBL/GenBank/DDBJ whole genome shotgun (WGS) entry which is preliminary data.</text>
</comment>
<dbReference type="Proteomes" id="UP000807353">
    <property type="component" value="Unassembled WGS sequence"/>
</dbReference>
<sequence>MKLLPEFLALLAVSATQFVAAGPIVTGELPKRSAVGVKTLKCDGYTYKCTADLKSGDGKWIAGWPTPVSQETLR</sequence>
<feature type="chain" id="PRO_5040247227" evidence="1">
    <location>
        <begin position="22"/>
        <end position="74"/>
    </location>
</feature>
<dbReference type="OrthoDB" id="2918850at2759"/>
<organism evidence="2 3">
    <name type="scientific">Collybia nuda</name>
    <dbReference type="NCBI Taxonomy" id="64659"/>
    <lineage>
        <taxon>Eukaryota</taxon>
        <taxon>Fungi</taxon>
        <taxon>Dikarya</taxon>
        <taxon>Basidiomycota</taxon>
        <taxon>Agaricomycotina</taxon>
        <taxon>Agaricomycetes</taxon>
        <taxon>Agaricomycetidae</taxon>
        <taxon>Agaricales</taxon>
        <taxon>Tricholomatineae</taxon>
        <taxon>Clitocybaceae</taxon>
        <taxon>Collybia</taxon>
    </lineage>
</organism>
<accession>A0A9P6CDJ1</accession>
<evidence type="ECO:0000313" key="2">
    <source>
        <dbReference type="EMBL" id="KAF9461797.1"/>
    </source>
</evidence>
<dbReference type="AlphaFoldDB" id="A0A9P6CDJ1"/>
<gene>
    <name evidence="2" type="ORF">BDZ94DRAFT_1310291</name>
</gene>
<evidence type="ECO:0000256" key="1">
    <source>
        <dbReference type="SAM" id="SignalP"/>
    </source>
</evidence>
<keyword evidence="3" id="KW-1185">Reference proteome</keyword>
<evidence type="ECO:0000313" key="3">
    <source>
        <dbReference type="Proteomes" id="UP000807353"/>
    </source>
</evidence>
<keyword evidence="1" id="KW-0732">Signal</keyword>
<name>A0A9P6CDJ1_9AGAR</name>
<dbReference type="EMBL" id="MU150279">
    <property type="protein sequence ID" value="KAF9461797.1"/>
    <property type="molecule type" value="Genomic_DNA"/>
</dbReference>
<feature type="signal peptide" evidence="1">
    <location>
        <begin position="1"/>
        <end position="21"/>
    </location>
</feature>